<sequence length="52" mass="6180">MYIQVGQMLPDLCSIATEFISIPSLQFIHWSLRMLYRQANYFIGSNAQFFCW</sequence>
<dbReference type="AlphaFoldDB" id="A0A330LYX6"/>
<gene>
    <name evidence="1" type="ORF">SHEWBE_0109</name>
</gene>
<proteinExistence type="predicted"/>
<protein>
    <submittedName>
        <fullName evidence="1">Uncharacterized protein</fullName>
    </submittedName>
</protein>
<evidence type="ECO:0000313" key="2">
    <source>
        <dbReference type="Proteomes" id="UP000250123"/>
    </source>
</evidence>
<name>A0A330LYX6_9GAMM</name>
<dbReference type="KEGG" id="sbk:SHEWBE_0109"/>
<dbReference type="EMBL" id="LS483452">
    <property type="protein sequence ID" value="SQH74110.1"/>
    <property type="molecule type" value="Genomic_DNA"/>
</dbReference>
<accession>A0A330LYX6</accession>
<dbReference type="Proteomes" id="UP000250123">
    <property type="component" value="Chromosome SHEWBE"/>
</dbReference>
<evidence type="ECO:0000313" key="1">
    <source>
        <dbReference type="EMBL" id="SQH74110.1"/>
    </source>
</evidence>
<reference evidence="2" key="1">
    <citation type="submission" date="2018-06" db="EMBL/GenBank/DDBJ databases">
        <authorList>
            <person name="Cea G.-C."/>
            <person name="William W."/>
        </authorList>
    </citation>
    <scope>NUCLEOTIDE SEQUENCE [LARGE SCALE GENOMIC DNA]</scope>
    <source>
        <strain evidence="2">DB21MT-2</strain>
    </source>
</reference>
<organism evidence="1 2">
    <name type="scientific">Shewanella benthica</name>
    <dbReference type="NCBI Taxonomy" id="43661"/>
    <lineage>
        <taxon>Bacteria</taxon>
        <taxon>Pseudomonadati</taxon>
        <taxon>Pseudomonadota</taxon>
        <taxon>Gammaproteobacteria</taxon>
        <taxon>Alteromonadales</taxon>
        <taxon>Shewanellaceae</taxon>
        <taxon>Shewanella</taxon>
    </lineage>
</organism>